<organism evidence="2 3">
    <name type="scientific">Cirrhinus molitorella</name>
    <name type="common">mud carp</name>
    <dbReference type="NCBI Taxonomy" id="172907"/>
    <lineage>
        <taxon>Eukaryota</taxon>
        <taxon>Metazoa</taxon>
        <taxon>Chordata</taxon>
        <taxon>Craniata</taxon>
        <taxon>Vertebrata</taxon>
        <taxon>Euteleostomi</taxon>
        <taxon>Actinopterygii</taxon>
        <taxon>Neopterygii</taxon>
        <taxon>Teleostei</taxon>
        <taxon>Ostariophysi</taxon>
        <taxon>Cypriniformes</taxon>
        <taxon>Cyprinidae</taxon>
        <taxon>Labeoninae</taxon>
        <taxon>Labeonini</taxon>
        <taxon>Cirrhinus</taxon>
    </lineage>
</organism>
<dbReference type="EMBL" id="JAYMGO010000013">
    <property type="protein sequence ID" value="KAL1262868.1"/>
    <property type="molecule type" value="Genomic_DNA"/>
</dbReference>
<evidence type="ECO:0000313" key="2">
    <source>
        <dbReference type="EMBL" id="KAL1262868.1"/>
    </source>
</evidence>
<keyword evidence="3" id="KW-1185">Reference proteome</keyword>
<feature type="transmembrane region" description="Helical" evidence="1">
    <location>
        <begin position="38"/>
        <end position="58"/>
    </location>
</feature>
<accession>A0ABR3MCS4</accession>
<dbReference type="Proteomes" id="UP001558613">
    <property type="component" value="Unassembled WGS sequence"/>
</dbReference>
<keyword evidence="1" id="KW-0812">Transmembrane</keyword>
<gene>
    <name evidence="2" type="ORF">QQF64_005607</name>
</gene>
<feature type="non-terminal residue" evidence="2">
    <location>
        <position position="101"/>
    </location>
</feature>
<evidence type="ECO:0000313" key="3">
    <source>
        <dbReference type="Proteomes" id="UP001558613"/>
    </source>
</evidence>
<name>A0ABR3MCS4_9TELE</name>
<keyword evidence="1" id="KW-0472">Membrane</keyword>
<protein>
    <submittedName>
        <fullName evidence="2">Uncharacterized protein</fullName>
    </submittedName>
</protein>
<sequence>MARVREDASCNQVTLHCSLSIRLSPFKAEESRHQTSGIMVWMNVLGCLLVPLLMLVRVSVQVDVKSGKEAEKTGNFMEDEQWLSTISQYSRKIKHWNRFRD</sequence>
<comment type="caution">
    <text evidence="2">The sequence shown here is derived from an EMBL/GenBank/DDBJ whole genome shotgun (WGS) entry which is preliminary data.</text>
</comment>
<keyword evidence="1" id="KW-1133">Transmembrane helix</keyword>
<evidence type="ECO:0000256" key="1">
    <source>
        <dbReference type="SAM" id="Phobius"/>
    </source>
</evidence>
<proteinExistence type="predicted"/>
<reference evidence="2 3" key="1">
    <citation type="submission" date="2023-09" db="EMBL/GenBank/DDBJ databases">
        <authorList>
            <person name="Wang M."/>
        </authorList>
    </citation>
    <scope>NUCLEOTIDE SEQUENCE [LARGE SCALE GENOMIC DNA]</scope>
    <source>
        <strain evidence="2">GT-2023</strain>
        <tissue evidence="2">Liver</tissue>
    </source>
</reference>